<evidence type="ECO:0000259" key="2">
    <source>
        <dbReference type="Pfam" id="PF04892"/>
    </source>
</evidence>
<keyword evidence="4" id="KW-1185">Reference proteome</keyword>
<evidence type="ECO:0000313" key="4">
    <source>
        <dbReference type="Proteomes" id="UP001623591"/>
    </source>
</evidence>
<keyword evidence="1" id="KW-1133">Transmembrane helix</keyword>
<accession>A0ABW8SZD3</accession>
<dbReference type="Pfam" id="PF04892">
    <property type="entry name" value="VanZ"/>
    <property type="match status" value="1"/>
</dbReference>
<feature type="transmembrane region" description="Helical" evidence="1">
    <location>
        <begin position="45"/>
        <end position="62"/>
    </location>
</feature>
<keyword evidence="1" id="KW-0472">Membrane</keyword>
<dbReference type="InterPro" id="IPR053150">
    <property type="entry name" value="Teicoplanin_resist-assoc"/>
</dbReference>
<comment type="caution">
    <text evidence="3">The sequence shown here is derived from an EMBL/GenBank/DDBJ whole genome shotgun (WGS) entry which is preliminary data.</text>
</comment>
<evidence type="ECO:0000313" key="3">
    <source>
        <dbReference type="EMBL" id="MFL0245622.1"/>
    </source>
</evidence>
<dbReference type="PANTHER" id="PTHR36834:SF2">
    <property type="entry name" value="MEMBRANE PROTEIN"/>
    <property type="match status" value="1"/>
</dbReference>
<dbReference type="EMBL" id="JBJHZZ010000001">
    <property type="protein sequence ID" value="MFL0245622.1"/>
    <property type="molecule type" value="Genomic_DNA"/>
</dbReference>
<gene>
    <name evidence="3" type="ORF">ACJDUG_01360</name>
</gene>
<organism evidence="3 4">
    <name type="scientific">Candidatus Clostridium stratigraminis</name>
    <dbReference type="NCBI Taxonomy" id="3381661"/>
    <lineage>
        <taxon>Bacteria</taxon>
        <taxon>Bacillati</taxon>
        <taxon>Bacillota</taxon>
        <taxon>Clostridia</taxon>
        <taxon>Eubacteriales</taxon>
        <taxon>Clostridiaceae</taxon>
        <taxon>Clostridium</taxon>
    </lineage>
</organism>
<name>A0ABW8SZD3_9CLOT</name>
<sequence length="74" mass="8305">MVGNCNIFKKCNKIKNTFLISVGVSLIIEVIQLIFYLGACDIDDLILNILGSLLGFGIYYLIKYFTKINVVDVL</sequence>
<dbReference type="Proteomes" id="UP001623591">
    <property type="component" value="Unassembled WGS sequence"/>
</dbReference>
<protein>
    <submittedName>
        <fullName evidence="3">VanZ family protein</fullName>
    </submittedName>
</protein>
<reference evidence="3 4" key="1">
    <citation type="submission" date="2024-11" db="EMBL/GenBank/DDBJ databases">
        <authorList>
            <person name="Heng Y.C."/>
            <person name="Lim A.C.H."/>
            <person name="Lee J.K.Y."/>
            <person name="Kittelmann S."/>
        </authorList>
    </citation>
    <scope>NUCLEOTIDE SEQUENCE [LARGE SCALE GENOMIC DNA]</scope>
    <source>
        <strain evidence="3 4">WILCCON 0185</strain>
    </source>
</reference>
<feature type="domain" description="VanZ-like" evidence="2">
    <location>
        <begin position="6"/>
        <end position="62"/>
    </location>
</feature>
<evidence type="ECO:0000256" key="1">
    <source>
        <dbReference type="SAM" id="Phobius"/>
    </source>
</evidence>
<feature type="transmembrane region" description="Helical" evidence="1">
    <location>
        <begin position="18"/>
        <end position="39"/>
    </location>
</feature>
<proteinExistence type="predicted"/>
<dbReference type="InterPro" id="IPR006976">
    <property type="entry name" value="VanZ-like"/>
</dbReference>
<dbReference type="RefSeq" id="WP_406768078.1">
    <property type="nucleotide sequence ID" value="NZ_JBJHZZ010000001.1"/>
</dbReference>
<dbReference type="PANTHER" id="PTHR36834">
    <property type="entry name" value="MEMBRANE PROTEIN-RELATED"/>
    <property type="match status" value="1"/>
</dbReference>
<keyword evidence="1" id="KW-0812">Transmembrane</keyword>